<sequence>MMKLSALLEKLPARRSTVAFIKEAERIPGYSWLEKLHGYIYGRWTYFYISVGIGRHPMQKLFEPLANLATKIYPTYPHPDKDSDTVSWADSYHGKAMPLEEIKQLISIKRDIEIPDLERIIPYKKARSIILKNPERIVLLKCPCRSAQENPCEPLDVCLIVGEPFASFMLEHHADKARLIDQDEAVRILEEEDKRGHVHHAFFKEAILERFYAICNCCDCCCGAMQAQRNGIPMLCSSGYVAVIDEELCKGCGVCAQKCQFHALTTKDGLTRLDPAQCMGCGICVNACPTDALALERDPSRGEPLEIVKLLKKAEQTTH</sequence>
<feature type="domain" description="4Fe-4S ferredoxin-type" evidence="4">
    <location>
        <begin position="269"/>
        <end position="298"/>
    </location>
</feature>
<dbReference type="Proteomes" id="UP000269883">
    <property type="component" value="Chromosome"/>
</dbReference>
<dbReference type="PANTHER" id="PTHR43534:SF1">
    <property type="entry name" value="4FE-4S CLUSTER CONTAINING PARA FAMILY ATPASE PROTEIN"/>
    <property type="match status" value="1"/>
</dbReference>
<keyword evidence="1" id="KW-0479">Metal-binding</keyword>
<keyword evidence="2" id="KW-0408">Iron</keyword>
<name>A0A2Z6AUM5_9BACT</name>
<dbReference type="RefSeq" id="WP_232034837.1">
    <property type="nucleotide sequence ID" value="NZ_AP017378.1"/>
</dbReference>
<keyword evidence="6" id="KW-1185">Reference proteome</keyword>
<dbReference type="EMBL" id="AP017378">
    <property type="protein sequence ID" value="BBD06895.1"/>
    <property type="molecule type" value="Genomic_DNA"/>
</dbReference>
<dbReference type="PROSITE" id="PS51379">
    <property type="entry name" value="4FE4S_FER_2"/>
    <property type="match status" value="2"/>
</dbReference>
<evidence type="ECO:0000256" key="3">
    <source>
        <dbReference type="ARBA" id="ARBA00023014"/>
    </source>
</evidence>
<evidence type="ECO:0000259" key="4">
    <source>
        <dbReference type="PROSITE" id="PS51379"/>
    </source>
</evidence>
<gene>
    <name evidence="5" type="ORF">DFE_0169</name>
</gene>
<protein>
    <submittedName>
        <fullName evidence="5">4Fe-4S ferredoxin iron-sulfur binding domain protein</fullName>
    </submittedName>
</protein>
<evidence type="ECO:0000313" key="5">
    <source>
        <dbReference type="EMBL" id="BBD06895.1"/>
    </source>
</evidence>
<evidence type="ECO:0000256" key="2">
    <source>
        <dbReference type="ARBA" id="ARBA00023004"/>
    </source>
</evidence>
<evidence type="ECO:0000256" key="1">
    <source>
        <dbReference type="ARBA" id="ARBA00022723"/>
    </source>
</evidence>
<dbReference type="SUPFAM" id="SSF54862">
    <property type="entry name" value="4Fe-4S ferredoxins"/>
    <property type="match status" value="1"/>
</dbReference>
<dbReference type="PROSITE" id="PS00198">
    <property type="entry name" value="4FE4S_FER_1"/>
    <property type="match status" value="1"/>
</dbReference>
<dbReference type="Pfam" id="PF14697">
    <property type="entry name" value="Fer4_21"/>
    <property type="match status" value="1"/>
</dbReference>
<dbReference type="Gene3D" id="3.30.70.20">
    <property type="match status" value="1"/>
</dbReference>
<dbReference type="GO" id="GO:0046872">
    <property type="term" value="F:metal ion binding"/>
    <property type="evidence" value="ECO:0007669"/>
    <property type="project" value="UniProtKB-KW"/>
</dbReference>
<dbReference type="InterPro" id="IPR017900">
    <property type="entry name" value="4Fe4S_Fe_S_CS"/>
</dbReference>
<dbReference type="InterPro" id="IPR017896">
    <property type="entry name" value="4Fe4S_Fe-S-bd"/>
</dbReference>
<dbReference type="PANTHER" id="PTHR43534">
    <property type="entry name" value="MIND SUPERFAMILY P-LOOP ATPASE CONTAINING AN INSERTED FERREDOXIN DOMAIN"/>
    <property type="match status" value="1"/>
</dbReference>
<dbReference type="KEGG" id="dfl:DFE_0169"/>
<dbReference type="AlphaFoldDB" id="A0A2Z6AUM5"/>
<feature type="domain" description="4Fe-4S ferredoxin-type" evidence="4">
    <location>
        <begin position="240"/>
        <end position="268"/>
    </location>
</feature>
<keyword evidence="3" id="KW-0411">Iron-sulfur</keyword>
<evidence type="ECO:0000313" key="6">
    <source>
        <dbReference type="Proteomes" id="UP000269883"/>
    </source>
</evidence>
<accession>A0A2Z6AUM5</accession>
<reference evidence="5 6" key="1">
    <citation type="journal article" date="2018" name="Sci. Adv.">
        <title>Multi-heme cytochromes provide a pathway for survival in energy-limited environments.</title>
        <authorList>
            <person name="Deng X."/>
            <person name="Dohmae N."/>
            <person name="Nealson K.H."/>
            <person name="Hashimoto K."/>
            <person name="Okamoto A."/>
        </authorList>
    </citation>
    <scope>NUCLEOTIDE SEQUENCE [LARGE SCALE GENOMIC DNA]</scope>
    <source>
        <strain evidence="5 6">IS5</strain>
    </source>
</reference>
<proteinExistence type="predicted"/>
<organism evidence="5 6">
    <name type="scientific">Desulfovibrio ferrophilus</name>
    <dbReference type="NCBI Taxonomy" id="241368"/>
    <lineage>
        <taxon>Bacteria</taxon>
        <taxon>Pseudomonadati</taxon>
        <taxon>Thermodesulfobacteriota</taxon>
        <taxon>Desulfovibrionia</taxon>
        <taxon>Desulfovibrionales</taxon>
        <taxon>Desulfovibrionaceae</taxon>
        <taxon>Desulfovibrio</taxon>
    </lineage>
</organism>
<dbReference type="GO" id="GO:0051536">
    <property type="term" value="F:iron-sulfur cluster binding"/>
    <property type="evidence" value="ECO:0007669"/>
    <property type="project" value="UniProtKB-KW"/>
</dbReference>